<dbReference type="EMBL" id="JAUKUA010000008">
    <property type="protein sequence ID" value="KAK0702807.1"/>
    <property type="molecule type" value="Genomic_DNA"/>
</dbReference>
<dbReference type="AlphaFoldDB" id="A0AA39ZSG9"/>
<keyword evidence="2" id="KW-1185">Reference proteome</keyword>
<comment type="caution">
    <text evidence="1">The sequence shown here is derived from an EMBL/GenBank/DDBJ whole genome shotgun (WGS) entry which is preliminary data.</text>
</comment>
<protein>
    <submittedName>
        <fullName evidence="1">Uncharacterized protein</fullName>
    </submittedName>
</protein>
<gene>
    <name evidence="1" type="ORF">B0H67DRAFT_558418</name>
</gene>
<dbReference type="Proteomes" id="UP001172102">
    <property type="component" value="Unassembled WGS sequence"/>
</dbReference>
<organism evidence="1 2">
    <name type="scientific">Lasiosphaeris hirsuta</name>
    <dbReference type="NCBI Taxonomy" id="260670"/>
    <lineage>
        <taxon>Eukaryota</taxon>
        <taxon>Fungi</taxon>
        <taxon>Dikarya</taxon>
        <taxon>Ascomycota</taxon>
        <taxon>Pezizomycotina</taxon>
        <taxon>Sordariomycetes</taxon>
        <taxon>Sordariomycetidae</taxon>
        <taxon>Sordariales</taxon>
        <taxon>Lasiosphaeriaceae</taxon>
        <taxon>Lasiosphaeris</taxon>
    </lineage>
</organism>
<evidence type="ECO:0000313" key="2">
    <source>
        <dbReference type="Proteomes" id="UP001172102"/>
    </source>
</evidence>
<proteinExistence type="predicted"/>
<name>A0AA39ZSG9_9PEZI</name>
<accession>A0AA39ZSG9</accession>
<evidence type="ECO:0000313" key="1">
    <source>
        <dbReference type="EMBL" id="KAK0702807.1"/>
    </source>
</evidence>
<sequence>MQIESCSRPARDRGHVDAYSTVVGTKERIGCLLPEDVVVVHLDFPRHTVVDEPRVGRHAKKFTKIVKEPDVGEVAARVGQATAVKADGDVNQAVPISRDVTMALQVEELNPHLTFFVPCVHGSPLALTAFSLLAAHFLGMMHPSYNLHRYFIDLDLLII</sequence>
<reference evidence="1" key="1">
    <citation type="submission" date="2023-06" db="EMBL/GenBank/DDBJ databases">
        <title>Genome-scale phylogeny and comparative genomics of the fungal order Sordariales.</title>
        <authorList>
            <consortium name="Lawrence Berkeley National Laboratory"/>
            <person name="Hensen N."/>
            <person name="Bonometti L."/>
            <person name="Westerberg I."/>
            <person name="Brannstrom I.O."/>
            <person name="Guillou S."/>
            <person name="Cros-Aarteil S."/>
            <person name="Calhoun S."/>
            <person name="Haridas S."/>
            <person name="Kuo A."/>
            <person name="Mondo S."/>
            <person name="Pangilinan J."/>
            <person name="Riley R."/>
            <person name="Labutti K."/>
            <person name="Andreopoulos B."/>
            <person name="Lipzen A."/>
            <person name="Chen C."/>
            <person name="Yanf M."/>
            <person name="Daum C."/>
            <person name="Ng V."/>
            <person name="Clum A."/>
            <person name="Steindorff A."/>
            <person name="Ohm R."/>
            <person name="Martin F."/>
            <person name="Silar P."/>
            <person name="Natvig D."/>
            <person name="Lalanne C."/>
            <person name="Gautier V."/>
            <person name="Ament-Velasquez S.L."/>
            <person name="Kruys A."/>
            <person name="Hutchinson M.I."/>
            <person name="Powell A.J."/>
            <person name="Barry K."/>
            <person name="Miller A.N."/>
            <person name="Grigoriev I.V."/>
            <person name="Debuchy R."/>
            <person name="Gladieux P."/>
            <person name="Thoren M.H."/>
            <person name="Johannesson H."/>
        </authorList>
    </citation>
    <scope>NUCLEOTIDE SEQUENCE</scope>
    <source>
        <strain evidence="1">SMH4607-1</strain>
    </source>
</reference>